<dbReference type="SUPFAM" id="SSF102829">
    <property type="entry name" value="Cell division protein ZapA-like"/>
    <property type="match status" value="1"/>
</dbReference>
<keyword evidence="2" id="KW-0131">Cell cycle</keyword>
<proteinExistence type="predicted"/>
<evidence type="ECO:0000256" key="1">
    <source>
        <dbReference type="SAM" id="Coils"/>
    </source>
</evidence>
<evidence type="ECO:0000313" key="2">
    <source>
        <dbReference type="EMBL" id="HIV99586.1"/>
    </source>
</evidence>
<dbReference type="EMBL" id="DXHV01000003">
    <property type="protein sequence ID" value="HIV99586.1"/>
    <property type="molecule type" value="Genomic_DNA"/>
</dbReference>
<protein>
    <submittedName>
        <fullName evidence="2">Cell division protein ZapA</fullName>
    </submittedName>
</protein>
<sequence>MTSDNTTIILLGIPFSLKAGAEQDRIREAVELVEKRYEDQIRRTRSGLNKESLLTFTALGLADELLQLQKQHQEMNQRLEKLLSYIEQSK</sequence>
<dbReference type="Proteomes" id="UP000886752">
    <property type="component" value="Unassembled WGS sequence"/>
</dbReference>
<reference evidence="2" key="2">
    <citation type="submission" date="2021-04" db="EMBL/GenBank/DDBJ databases">
        <authorList>
            <person name="Gilroy R."/>
        </authorList>
    </citation>
    <scope>NUCLEOTIDE SEQUENCE</scope>
    <source>
        <strain evidence="2">ChiHecec2B26-446</strain>
    </source>
</reference>
<name>A0A9D1TP18_9BACT</name>
<evidence type="ECO:0000313" key="3">
    <source>
        <dbReference type="Proteomes" id="UP000886752"/>
    </source>
</evidence>
<comment type="caution">
    <text evidence="2">The sequence shown here is derived from an EMBL/GenBank/DDBJ whole genome shotgun (WGS) entry which is preliminary data.</text>
</comment>
<organism evidence="2 3">
    <name type="scientific">Candidatus Desulfovibrio intestinipullorum</name>
    <dbReference type="NCBI Taxonomy" id="2838536"/>
    <lineage>
        <taxon>Bacteria</taxon>
        <taxon>Pseudomonadati</taxon>
        <taxon>Thermodesulfobacteriota</taxon>
        <taxon>Desulfovibrionia</taxon>
        <taxon>Desulfovibrionales</taxon>
        <taxon>Desulfovibrionaceae</taxon>
        <taxon>Desulfovibrio</taxon>
    </lineage>
</organism>
<dbReference type="InterPro" id="IPR007838">
    <property type="entry name" value="Cell_div_ZapA-like"/>
</dbReference>
<dbReference type="AlphaFoldDB" id="A0A9D1TP18"/>
<keyword evidence="2" id="KW-0132">Cell division</keyword>
<dbReference type="InterPro" id="IPR036192">
    <property type="entry name" value="Cell_div_ZapA-like_sf"/>
</dbReference>
<accession>A0A9D1TP18</accession>
<reference evidence="2" key="1">
    <citation type="journal article" date="2021" name="PeerJ">
        <title>Extensive microbial diversity within the chicken gut microbiome revealed by metagenomics and culture.</title>
        <authorList>
            <person name="Gilroy R."/>
            <person name="Ravi A."/>
            <person name="Getino M."/>
            <person name="Pursley I."/>
            <person name="Horton D.L."/>
            <person name="Alikhan N.F."/>
            <person name="Baker D."/>
            <person name="Gharbi K."/>
            <person name="Hall N."/>
            <person name="Watson M."/>
            <person name="Adriaenssens E.M."/>
            <person name="Foster-Nyarko E."/>
            <person name="Jarju S."/>
            <person name="Secka A."/>
            <person name="Antonio M."/>
            <person name="Oren A."/>
            <person name="Chaudhuri R.R."/>
            <person name="La Ragione R."/>
            <person name="Hildebrand F."/>
            <person name="Pallen M.J."/>
        </authorList>
    </citation>
    <scope>NUCLEOTIDE SEQUENCE</scope>
    <source>
        <strain evidence="2">ChiHecec2B26-446</strain>
    </source>
</reference>
<keyword evidence="1" id="KW-0175">Coiled coil</keyword>
<feature type="coiled-coil region" evidence="1">
    <location>
        <begin position="58"/>
        <end position="85"/>
    </location>
</feature>
<dbReference type="Pfam" id="PF05164">
    <property type="entry name" value="ZapA"/>
    <property type="match status" value="1"/>
</dbReference>
<gene>
    <name evidence="2" type="ORF">H9894_00075</name>
</gene>
<dbReference type="GO" id="GO:0051301">
    <property type="term" value="P:cell division"/>
    <property type="evidence" value="ECO:0007669"/>
    <property type="project" value="UniProtKB-KW"/>
</dbReference>